<organism evidence="5">
    <name type="scientific">Darwinula stevensoni</name>
    <dbReference type="NCBI Taxonomy" id="69355"/>
    <lineage>
        <taxon>Eukaryota</taxon>
        <taxon>Metazoa</taxon>
        <taxon>Ecdysozoa</taxon>
        <taxon>Arthropoda</taxon>
        <taxon>Crustacea</taxon>
        <taxon>Oligostraca</taxon>
        <taxon>Ostracoda</taxon>
        <taxon>Podocopa</taxon>
        <taxon>Podocopida</taxon>
        <taxon>Darwinulocopina</taxon>
        <taxon>Darwinuloidea</taxon>
        <taxon>Darwinulidae</taxon>
        <taxon>Darwinula</taxon>
    </lineage>
</organism>
<keyword evidence="4" id="KW-0560">Oxidoreductase</keyword>
<evidence type="ECO:0000256" key="3">
    <source>
        <dbReference type="ARBA" id="ARBA00023004"/>
    </source>
</evidence>
<dbReference type="SUPFAM" id="SSF48264">
    <property type="entry name" value="Cytochrome P450"/>
    <property type="match status" value="1"/>
</dbReference>
<dbReference type="PANTHER" id="PTHR24300">
    <property type="entry name" value="CYTOCHROME P450 508A4-RELATED"/>
    <property type="match status" value="1"/>
</dbReference>
<keyword evidence="4" id="KW-0503">Monooxygenase</keyword>
<protein>
    <recommendedName>
        <fullName evidence="7">Cytochrome P450</fullName>
    </recommendedName>
</protein>
<dbReference type="EMBL" id="CAJPEV010009790">
    <property type="protein sequence ID" value="CAG0905804.1"/>
    <property type="molecule type" value="Genomic_DNA"/>
</dbReference>
<reference evidence="5" key="1">
    <citation type="submission" date="2020-11" db="EMBL/GenBank/DDBJ databases">
        <authorList>
            <person name="Tran Van P."/>
        </authorList>
    </citation>
    <scope>NUCLEOTIDE SEQUENCE</scope>
</reference>
<dbReference type="GO" id="GO:0008395">
    <property type="term" value="F:steroid hydroxylase activity"/>
    <property type="evidence" value="ECO:0007669"/>
    <property type="project" value="TreeGrafter"/>
</dbReference>
<dbReference type="AlphaFoldDB" id="A0A7R9AHY4"/>
<dbReference type="Proteomes" id="UP000677054">
    <property type="component" value="Unassembled WGS sequence"/>
</dbReference>
<evidence type="ECO:0008006" key="7">
    <source>
        <dbReference type="Google" id="ProtNLM"/>
    </source>
</evidence>
<dbReference type="GO" id="GO:0020037">
    <property type="term" value="F:heme binding"/>
    <property type="evidence" value="ECO:0007669"/>
    <property type="project" value="InterPro"/>
</dbReference>
<keyword evidence="6" id="KW-1185">Reference proteome</keyword>
<proteinExistence type="inferred from homology"/>
<dbReference type="PANTHER" id="PTHR24300:SF403">
    <property type="entry name" value="CYTOCHROME P450 306A1"/>
    <property type="match status" value="1"/>
</dbReference>
<evidence type="ECO:0000313" key="5">
    <source>
        <dbReference type="EMBL" id="CAD7254462.1"/>
    </source>
</evidence>
<accession>A0A7R9AHY4</accession>
<dbReference type="GO" id="GO:0006805">
    <property type="term" value="P:xenobiotic metabolic process"/>
    <property type="evidence" value="ECO:0007669"/>
    <property type="project" value="TreeGrafter"/>
</dbReference>
<dbReference type="PRINTS" id="PR00463">
    <property type="entry name" value="EP450I"/>
</dbReference>
<dbReference type="OrthoDB" id="3934656at2759"/>
<evidence type="ECO:0000256" key="4">
    <source>
        <dbReference type="ARBA" id="ARBA00023033"/>
    </source>
</evidence>
<dbReference type="GO" id="GO:0006082">
    <property type="term" value="P:organic acid metabolic process"/>
    <property type="evidence" value="ECO:0007669"/>
    <property type="project" value="TreeGrafter"/>
</dbReference>
<keyword evidence="2" id="KW-0479">Metal-binding</keyword>
<sequence length="231" mass="26172">MQLPQRMSKKSLSNSPITAHLHTGPWGIPILGYAPFIHGDYELKTLTAMRKKHGDILTMSIFQKEVVVLSDWELVRDFFGRLEVSGRPDLPLLRPDSGELGLAFSQGRSWQENRRLTVRIFKNFGFGNEEALDSIIQDSVLNLCQFLKENQHKSQELGPHLNIAVLNIIWKIIAGRQFPQGDATMQGIVNKYNQVLADSRVLDGFHPAPNLVYLWPPALRAFKATRQCRAS</sequence>
<keyword evidence="3" id="KW-0408">Iron</keyword>
<evidence type="ECO:0000313" key="6">
    <source>
        <dbReference type="Proteomes" id="UP000677054"/>
    </source>
</evidence>
<dbReference type="InterPro" id="IPR036396">
    <property type="entry name" value="Cyt_P450_sf"/>
</dbReference>
<dbReference type="Gene3D" id="1.10.630.10">
    <property type="entry name" value="Cytochrome P450"/>
    <property type="match status" value="1"/>
</dbReference>
<comment type="similarity">
    <text evidence="1">Belongs to the cytochrome P450 family.</text>
</comment>
<name>A0A7R9AHY4_9CRUS</name>
<dbReference type="InterPro" id="IPR050182">
    <property type="entry name" value="Cytochrome_P450_fam2"/>
</dbReference>
<feature type="non-terminal residue" evidence="5">
    <location>
        <position position="1"/>
    </location>
</feature>
<dbReference type="GO" id="GO:0005506">
    <property type="term" value="F:iron ion binding"/>
    <property type="evidence" value="ECO:0007669"/>
    <property type="project" value="InterPro"/>
</dbReference>
<dbReference type="EMBL" id="LR909308">
    <property type="protein sequence ID" value="CAD7254462.1"/>
    <property type="molecule type" value="Genomic_DNA"/>
</dbReference>
<gene>
    <name evidence="5" type="ORF">DSTB1V02_LOCUS14208</name>
</gene>
<dbReference type="Pfam" id="PF00067">
    <property type="entry name" value="p450"/>
    <property type="match status" value="1"/>
</dbReference>
<evidence type="ECO:0000256" key="2">
    <source>
        <dbReference type="ARBA" id="ARBA00022723"/>
    </source>
</evidence>
<dbReference type="InterPro" id="IPR002401">
    <property type="entry name" value="Cyt_P450_E_grp-I"/>
</dbReference>
<dbReference type="InterPro" id="IPR001128">
    <property type="entry name" value="Cyt_P450"/>
</dbReference>
<dbReference type="GO" id="GO:0016712">
    <property type="term" value="F:oxidoreductase activity, acting on paired donors, with incorporation or reduction of molecular oxygen, reduced flavin or flavoprotein as one donor, and incorporation of one atom of oxygen"/>
    <property type="evidence" value="ECO:0007669"/>
    <property type="project" value="TreeGrafter"/>
</dbReference>
<evidence type="ECO:0000256" key="1">
    <source>
        <dbReference type="ARBA" id="ARBA00010617"/>
    </source>
</evidence>
<dbReference type="GO" id="GO:0005737">
    <property type="term" value="C:cytoplasm"/>
    <property type="evidence" value="ECO:0007669"/>
    <property type="project" value="TreeGrafter"/>
</dbReference>